<protein>
    <submittedName>
        <fullName evidence="3">Uncharacterized protein</fullName>
    </submittedName>
</protein>
<organism evidence="3 4">
    <name type="scientific">Holothuria leucospilota</name>
    <name type="common">Black long sea cucumber</name>
    <name type="synonym">Mertensiothuria leucospilota</name>
    <dbReference type="NCBI Taxonomy" id="206669"/>
    <lineage>
        <taxon>Eukaryota</taxon>
        <taxon>Metazoa</taxon>
        <taxon>Echinodermata</taxon>
        <taxon>Eleutherozoa</taxon>
        <taxon>Echinozoa</taxon>
        <taxon>Holothuroidea</taxon>
        <taxon>Aspidochirotacea</taxon>
        <taxon>Aspidochirotida</taxon>
        <taxon>Holothuriidae</taxon>
        <taxon>Holothuria</taxon>
    </lineage>
</organism>
<dbReference type="Proteomes" id="UP001152320">
    <property type="component" value="Chromosome 14"/>
</dbReference>
<evidence type="ECO:0000256" key="2">
    <source>
        <dbReference type="SAM" id="SignalP"/>
    </source>
</evidence>
<dbReference type="OrthoDB" id="10022113at2759"/>
<feature type="signal peptide" evidence="2">
    <location>
        <begin position="1"/>
        <end position="21"/>
    </location>
</feature>
<evidence type="ECO:0000256" key="1">
    <source>
        <dbReference type="ARBA" id="ARBA00022729"/>
    </source>
</evidence>
<accession>A0A9Q1H1Q2</accession>
<dbReference type="SUPFAM" id="SSF69318">
    <property type="entry name" value="Integrin alpha N-terminal domain"/>
    <property type="match status" value="1"/>
</dbReference>
<dbReference type="PANTHER" id="PTHR46580:SF2">
    <property type="entry name" value="MAM DOMAIN-CONTAINING PROTEIN"/>
    <property type="match status" value="1"/>
</dbReference>
<sequence>MEILRATTVLLILAFIAVAHSARWDAKRGWCGGRTNFFLGDFNGDSRTDFLCHRPSDGYIAISFANAKGQFNGTSWRSRMRWCYRAGSEIFIGDFNGDGRSDMLCHDTKYGRKQVALAKSNGVFSRHPSWLRTFRIRWCSHGGAKLHIGDFNGDRRDDMLCHDTKSGYYIAYANERGLFSRTNWKRRMGLCRHSGGQLFIGDFNGDSRDDLLCHDKSGNKSIVYANSAGNFGSKIRWKKALGFCRNPSQLCIGNFNEDLKEDLLCHDHRSGKKWVALANGQSNFSGGTSWEASLGWCRQSTAEFHVGDFNGDHVTDMLCHDTKSGKNSIIYADFQSTIKSIFQ</sequence>
<evidence type="ECO:0000313" key="4">
    <source>
        <dbReference type="Proteomes" id="UP001152320"/>
    </source>
</evidence>
<keyword evidence="4" id="KW-1185">Reference proteome</keyword>
<dbReference type="InterPro" id="IPR013517">
    <property type="entry name" value="FG-GAP"/>
</dbReference>
<dbReference type="AlphaFoldDB" id="A0A9Q1H1Q2"/>
<dbReference type="Pfam" id="PF13517">
    <property type="entry name" value="FG-GAP_3"/>
    <property type="match status" value="1"/>
</dbReference>
<evidence type="ECO:0000313" key="3">
    <source>
        <dbReference type="EMBL" id="KAJ8029400.1"/>
    </source>
</evidence>
<keyword evidence="1 2" id="KW-0732">Signal</keyword>
<feature type="chain" id="PRO_5040509704" evidence="2">
    <location>
        <begin position="22"/>
        <end position="343"/>
    </location>
</feature>
<dbReference type="InterPro" id="IPR028994">
    <property type="entry name" value="Integrin_alpha_N"/>
</dbReference>
<dbReference type="PANTHER" id="PTHR46580">
    <property type="entry name" value="SENSOR KINASE-RELATED"/>
    <property type="match status" value="1"/>
</dbReference>
<proteinExistence type="predicted"/>
<dbReference type="Gene3D" id="2.40.128.340">
    <property type="match status" value="3"/>
</dbReference>
<dbReference type="EMBL" id="JAIZAY010000014">
    <property type="protein sequence ID" value="KAJ8029400.1"/>
    <property type="molecule type" value="Genomic_DNA"/>
</dbReference>
<comment type="caution">
    <text evidence="3">The sequence shown here is derived from an EMBL/GenBank/DDBJ whole genome shotgun (WGS) entry which is preliminary data.</text>
</comment>
<name>A0A9Q1H1Q2_HOLLE</name>
<reference evidence="3" key="1">
    <citation type="submission" date="2021-10" db="EMBL/GenBank/DDBJ databases">
        <title>Tropical sea cucumber genome reveals ecological adaptation and Cuvierian tubules defense mechanism.</title>
        <authorList>
            <person name="Chen T."/>
        </authorList>
    </citation>
    <scope>NUCLEOTIDE SEQUENCE</scope>
    <source>
        <strain evidence="3">Nanhai2018</strain>
        <tissue evidence="3">Muscle</tissue>
    </source>
</reference>
<gene>
    <name evidence="3" type="ORF">HOLleu_28779</name>
</gene>